<feature type="transmembrane region" description="Helical" evidence="6">
    <location>
        <begin position="191"/>
        <end position="210"/>
    </location>
</feature>
<dbReference type="Gene3D" id="1.20.1250.20">
    <property type="entry name" value="MFS general substrate transporter like domains"/>
    <property type="match status" value="1"/>
</dbReference>
<name>A0A4T0HWL2_WALIC</name>
<feature type="transmembrane region" description="Helical" evidence="6">
    <location>
        <begin position="107"/>
        <end position="126"/>
    </location>
</feature>
<organism evidence="8 9">
    <name type="scientific">Wallemia ichthyophaga</name>
    <dbReference type="NCBI Taxonomy" id="245174"/>
    <lineage>
        <taxon>Eukaryota</taxon>
        <taxon>Fungi</taxon>
        <taxon>Dikarya</taxon>
        <taxon>Basidiomycota</taxon>
        <taxon>Wallemiomycotina</taxon>
        <taxon>Wallemiomycetes</taxon>
        <taxon>Wallemiales</taxon>
        <taxon>Wallemiaceae</taxon>
        <taxon>Wallemia</taxon>
    </lineage>
</organism>
<feature type="transmembrane region" description="Helical" evidence="6">
    <location>
        <begin position="133"/>
        <end position="152"/>
    </location>
</feature>
<keyword evidence="4 6" id="KW-0472">Membrane</keyword>
<evidence type="ECO:0000259" key="7">
    <source>
        <dbReference type="PROSITE" id="PS50850"/>
    </source>
</evidence>
<feature type="transmembrane region" description="Helical" evidence="6">
    <location>
        <begin position="164"/>
        <end position="184"/>
    </location>
</feature>
<feature type="transmembrane region" description="Helical" evidence="6">
    <location>
        <begin position="483"/>
        <end position="502"/>
    </location>
</feature>
<feature type="transmembrane region" description="Helical" evidence="6">
    <location>
        <begin position="410"/>
        <end position="432"/>
    </location>
</feature>
<feature type="transmembrane region" description="Helical" evidence="6">
    <location>
        <begin position="222"/>
        <end position="242"/>
    </location>
</feature>
<feature type="transmembrane region" description="Helical" evidence="6">
    <location>
        <begin position="335"/>
        <end position="361"/>
    </location>
</feature>
<comment type="caution">
    <text evidence="8">The sequence shown here is derived from an EMBL/GenBank/DDBJ whole genome shotgun (WGS) entry which is preliminary data.</text>
</comment>
<dbReference type="InterPro" id="IPR020846">
    <property type="entry name" value="MFS_dom"/>
</dbReference>
<protein>
    <recommendedName>
        <fullName evidence="7">Major facilitator superfamily (MFS) profile domain-containing protein</fullName>
    </recommendedName>
</protein>
<proteinExistence type="predicted"/>
<dbReference type="SUPFAM" id="SSF103473">
    <property type="entry name" value="MFS general substrate transporter"/>
    <property type="match status" value="1"/>
</dbReference>
<evidence type="ECO:0000313" key="9">
    <source>
        <dbReference type="Proteomes" id="UP000306954"/>
    </source>
</evidence>
<feature type="transmembrane region" description="Helical" evidence="6">
    <location>
        <begin position="382"/>
        <end position="404"/>
    </location>
</feature>
<feature type="domain" description="Major facilitator superfamily (MFS) profile" evidence="7">
    <location>
        <begin position="69"/>
        <end position="507"/>
    </location>
</feature>
<comment type="subcellular location">
    <subcellularLocation>
        <location evidence="1">Membrane</location>
        <topology evidence="1">Multi-pass membrane protein</topology>
    </subcellularLocation>
</comment>
<dbReference type="GO" id="GO:0022857">
    <property type="term" value="F:transmembrane transporter activity"/>
    <property type="evidence" value="ECO:0007669"/>
    <property type="project" value="InterPro"/>
</dbReference>
<gene>
    <name evidence="8" type="ORF">E3P90_04067</name>
</gene>
<keyword evidence="3 6" id="KW-1133">Transmembrane helix</keyword>
<dbReference type="InterPro" id="IPR036259">
    <property type="entry name" value="MFS_trans_sf"/>
</dbReference>
<evidence type="ECO:0000256" key="5">
    <source>
        <dbReference type="SAM" id="MobiDB-lite"/>
    </source>
</evidence>
<feature type="transmembrane region" description="Helical" evidence="6">
    <location>
        <begin position="67"/>
        <end position="87"/>
    </location>
</feature>
<evidence type="ECO:0000256" key="1">
    <source>
        <dbReference type="ARBA" id="ARBA00004141"/>
    </source>
</evidence>
<evidence type="ECO:0000256" key="2">
    <source>
        <dbReference type="ARBA" id="ARBA00022692"/>
    </source>
</evidence>
<dbReference type="AlphaFoldDB" id="A0A4T0HWL2"/>
<feature type="transmembrane region" description="Helical" evidence="6">
    <location>
        <begin position="304"/>
        <end position="323"/>
    </location>
</feature>
<dbReference type="GO" id="GO:0005886">
    <property type="term" value="C:plasma membrane"/>
    <property type="evidence" value="ECO:0007669"/>
    <property type="project" value="TreeGrafter"/>
</dbReference>
<accession>A0A4T0HWL2</accession>
<dbReference type="InterPro" id="IPR011701">
    <property type="entry name" value="MFS"/>
</dbReference>
<dbReference type="Proteomes" id="UP000306954">
    <property type="component" value="Unassembled WGS sequence"/>
</dbReference>
<evidence type="ECO:0000256" key="4">
    <source>
        <dbReference type="ARBA" id="ARBA00023136"/>
    </source>
</evidence>
<keyword evidence="2 6" id="KW-0812">Transmembrane</keyword>
<feature type="region of interest" description="Disordered" evidence="5">
    <location>
        <begin position="1"/>
        <end position="37"/>
    </location>
</feature>
<evidence type="ECO:0000256" key="3">
    <source>
        <dbReference type="ARBA" id="ARBA00022989"/>
    </source>
</evidence>
<reference evidence="8 9" key="1">
    <citation type="submission" date="2019-03" db="EMBL/GenBank/DDBJ databases">
        <title>Sequencing 23 genomes of Wallemia ichthyophaga.</title>
        <authorList>
            <person name="Gostincar C."/>
        </authorList>
    </citation>
    <scope>NUCLEOTIDE SEQUENCE [LARGE SCALE GENOMIC DNA]</scope>
    <source>
        <strain evidence="8 9">EXF-8621</strain>
    </source>
</reference>
<dbReference type="PANTHER" id="PTHR23502:SF3">
    <property type="entry name" value="MAJOR FACILITATOR SUPERFAMILY (MFS) PROFILE DOMAIN-CONTAINING PROTEIN-RELATED"/>
    <property type="match status" value="1"/>
</dbReference>
<dbReference type="Pfam" id="PF07690">
    <property type="entry name" value="MFS_1"/>
    <property type="match status" value="1"/>
</dbReference>
<evidence type="ECO:0000313" key="8">
    <source>
        <dbReference type="EMBL" id="TIB07453.1"/>
    </source>
</evidence>
<dbReference type="PROSITE" id="PS50850">
    <property type="entry name" value="MFS"/>
    <property type="match status" value="1"/>
</dbReference>
<dbReference type="PANTHER" id="PTHR23502">
    <property type="entry name" value="MAJOR FACILITATOR SUPERFAMILY"/>
    <property type="match status" value="1"/>
</dbReference>
<dbReference type="FunFam" id="1.20.1250.20:FF:000088">
    <property type="entry name" value="MFS multidrug transporter, putative"/>
    <property type="match status" value="1"/>
</dbReference>
<evidence type="ECO:0000256" key="6">
    <source>
        <dbReference type="SAM" id="Phobius"/>
    </source>
</evidence>
<dbReference type="EMBL" id="SPOF01000094">
    <property type="protein sequence ID" value="TIB07453.1"/>
    <property type="molecule type" value="Genomic_DNA"/>
</dbReference>
<sequence length="545" mass="61552">MGKRFDDLSNNNTENFNEKTDVNSSASESSRPKEAYFEKKDDKGRIVLTEEMAPEVLGFAFSEKKKYMILTVIAILQISMNFNTSVYPNAVGAISEEWGVSAQAARVGQMGFLVLYAFGCELWAPWSEEYGRWPILQLSLFFVNIWSLMQALSPNYATMMVGRFLAGLSSAGGSVTLGLVADLWDADTQQYGVAYIVWSSVSGTTVGPIVGGFMESFAPWRWIFWVQLIFGGFTMALHFLIVPETRSTILLDREAKRRRKQAVKDGKPEPNIWGPNEVKESRISVKEIIVTFYRPFELFVREPIVLFCSMLSGFSDMLIFIFLESYGPVFGQWGFAAWATGLGFVPVWIGYFIGWASFIPFIRKDMAQRKIDRFSVPPERRLYWLLWTAPLEAIGLFGFAWTSLGPDYNVHWIAPMIFAAMIGIANYCIYMATIDYMVAAYGPYASSATGGNGFARDFLAGISAMFSTPFYNHFDTYTLEYPSTILACIATCLIAPIFLLYFKGPTVRQRSRFAQSLNDEFESTKVRAQVREEKARGEAEHFEHA</sequence>